<dbReference type="AlphaFoldDB" id="A0A9W4IL69"/>
<reference evidence="2" key="1">
    <citation type="submission" date="2021-07" db="EMBL/GenBank/DDBJ databases">
        <authorList>
            <person name="Branca A.L. A."/>
        </authorList>
    </citation>
    <scope>NUCLEOTIDE SEQUENCE</scope>
</reference>
<accession>A0A9W4IL69</accession>
<gene>
    <name evidence="2" type="ORF">PSALAMII_LOCUS1887</name>
</gene>
<organism evidence="2 3">
    <name type="scientific">Penicillium salamii</name>
    <dbReference type="NCBI Taxonomy" id="1612424"/>
    <lineage>
        <taxon>Eukaryota</taxon>
        <taxon>Fungi</taxon>
        <taxon>Dikarya</taxon>
        <taxon>Ascomycota</taxon>
        <taxon>Pezizomycotina</taxon>
        <taxon>Eurotiomycetes</taxon>
        <taxon>Eurotiomycetidae</taxon>
        <taxon>Eurotiales</taxon>
        <taxon>Aspergillaceae</taxon>
        <taxon>Penicillium</taxon>
    </lineage>
</organism>
<dbReference type="Proteomes" id="UP001152592">
    <property type="component" value="Unassembled WGS sequence"/>
</dbReference>
<sequence length="143" mass="14618">MWSNDNYGCTGYSASFSQLNGNDCSDLSQVVDDTREDLPALDVDACGTENGLPAASIRVNQNGIVTFFNQGGDHSECTLNDKFKVGSWCSVVDFTSAPSLGSSMGSARGSLTSSMLANEASSSSSTPTSSTASAGPACTCSAV</sequence>
<evidence type="ECO:0000313" key="2">
    <source>
        <dbReference type="EMBL" id="CAG8302807.1"/>
    </source>
</evidence>
<name>A0A9W4IL69_9EURO</name>
<protein>
    <submittedName>
        <fullName evidence="2">Uncharacterized protein</fullName>
    </submittedName>
</protein>
<comment type="caution">
    <text evidence="2">The sequence shown here is derived from an EMBL/GenBank/DDBJ whole genome shotgun (WGS) entry which is preliminary data.</text>
</comment>
<proteinExistence type="predicted"/>
<dbReference type="OrthoDB" id="6133115at2759"/>
<dbReference type="EMBL" id="CAJVPD010000081">
    <property type="protein sequence ID" value="CAG8302807.1"/>
    <property type="molecule type" value="Genomic_DNA"/>
</dbReference>
<feature type="region of interest" description="Disordered" evidence="1">
    <location>
        <begin position="118"/>
        <end position="143"/>
    </location>
</feature>
<evidence type="ECO:0000256" key="1">
    <source>
        <dbReference type="SAM" id="MobiDB-lite"/>
    </source>
</evidence>
<evidence type="ECO:0000313" key="3">
    <source>
        <dbReference type="Proteomes" id="UP001152592"/>
    </source>
</evidence>